<dbReference type="EMBL" id="JACVVK020000235">
    <property type="protein sequence ID" value="KAK7482970.1"/>
    <property type="molecule type" value="Genomic_DNA"/>
</dbReference>
<organism evidence="2 3">
    <name type="scientific">Batillaria attramentaria</name>
    <dbReference type="NCBI Taxonomy" id="370345"/>
    <lineage>
        <taxon>Eukaryota</taxon>
        <taxon>Metazoa</taxon>
        <taxon>Spiralia</taxon>
        <taxon>Lophotrochozoa</taxon>
        <taxon>Mollusca</taxon>
        <taxon>Gastropoda</taxon>
        <taxon>Caenogastropoda</taxon>
        <taxon>Sorbeoconcha</taxon>
        <taxon>Cerithioidea</taxon>
        <taxon>Batillariidae</taxon>
        <taxon>Batillaria</taxon>
    </lineage>
</organism>
<feature type="compositionally biased region" description="Basic and acidic residues" evidence="1">
    <location>
        <begin position="14"/>
        <end position="24"/>
    </location>
</feature>
<dbReference type="AlphaFoldDB" id="A0ABD0K7P9"/>
<sequence>MPLCRSFTSAQQDGDSKKSERQVTEAKGWQVPRLHENKGKAGTAKDPKGRYSSPRKEGFVATGSLGAWWLKYPYCATRLLESVIG</sequence>
<accession>A0ABD0K7P9</accession>
<comment type="caution">
    <text evidence="2">The sequence shown here is derived from an EMBL/GenBank/DDBJ whole genome shotgun (WGS) entry which is preliminary data.</text>
</comment>
<evidence type="ECO:0000313" key="2">
    <source>
        <dbReference type="EMBL" id="KAK7482970.1"/>
    </source>
</evidence>
<feature type="compositionally biased region" description="Polar residues" evidence="1">
    <location>
        <begin position="1"/>
        <end position="13"/>
    </location>
</feature>
<evidence type="ECO:0000313" key="3">
    <source>
        <dbReference type="Proteomes" id="UP001519460"/>
    </source>
</evidence>
<gene>
    <name evidence="2" type="ORF">BaRGS_00025747</name>
</gene>
<keyword evidence="3" id="KW-1185">Reference proteome</keyword>
<protein>
    <submittedName>
        <fullName evidence="2">Uncharacterized protein</fullName>
    </submittedName>
</protein>
<proteinExistence type="predicted"/>
<reference evidence="2 3" key="1">
    <citation type="journal article" date="2023" name="Sci. Data">
        <title>Genome assembly of the Korean intertidal mud-creeper Batillaria attramentaria.</title>
        <authorList>
            <person name="Patra A.K."/>
            <person name="Ho P.T."/>
            <person name="Jun S."/>
            <person name="Lee S.J."/>
            <person name="Kim Y."/>
            <person name="Won Y.J."/>
        </authorList>
    </citation>
    <scope>NUCLEOTIDE SEQUENCE [LARGE SCALE GENOMIC DNA]</scope>
    <source>
        <strain evidence="2">Wonlab-2016</strain>
    </source>
</reference>
<feature type="region of interest" description="Disordered" evidence="1">
    <location>
        <begin position="1"/>
        <end position="56"/>
    </location>
</feature>
<dbReference type="Proteomes" id="UP001519460">
    <property type="component" value="Unassembled WGS sequence"/>
</dbReference>
<name>A0ABD0K7P9_9CAEN</name>
<evidence type="ECO:0000256" key="1">
    <source>
        <dbReference type="SAM" id="MobiDB-lite"/>
    </source>
</evidence>
<feature type="compositionally biased region" description="Basic and acidic residues" evidence="1">
    <location>
        <begin position="33"/>
        <end position="56"/>
    </location>
</feature>